<evidence type="ECO:0000313" key="3">
    <source>
        <dbReference type="EMBL" id="ACB33981.1"/>
    </source>
</evidence>
<dbReference type="Gene3D" id="3.40.50.10610">
    <property type="entry name" value="ABC-type transport auxiliary lipoprotein component"/>
    <property type="match status" value="1"/>
</dbReference>
<gene>
    <name evidence="3" type="ordered locus">Lcho_1714</name>
</gene>
<accession>B1XY80</accession>
<feature type="region of interest" description="Disordered" evidence="1">
    <location>
        <begin position="1"/>
        <end position="20"/>
    </location>
</feature>
<dbReference type="OrthoDB" id="1494661at2"/>
<keyword evidence="4" id="KW-1185">Reference proteome</keyword>
<evidence type="ECO:0000256" key="1">
    <source>
        <dbReference type="SAM" id="MobiDB-lite"/>
    </source>
</evidence>
<dbReference type="SUPFAM" id="SSF159594">
    <property type="entry name" value="XCC0632-like"/>
    <property type="match status" value="1"/>
</dbReference>
<name>B1XY80_LEPCP</name>
<dbReference type="EMBL" id="CP001013">
    <property type="protein sequence ID" value="ACB33981.1"/>
    <property type="molecule type" value="Genomic_DNA"/>
</dbReference>
<protein>
    <recommendedName>
        <fullName evidence="2">ABC-type transport auxiliary lipoprotein component domain-containing protein</fullName>
    </recommendedName>
</protein>
<dbReference type="RefSeq" id="WP_012346742.1">
    <property type="nucleotide sequence ID" value="NC_010524.1"/>
</dbReference>
<dbReference type="Pfam" id="PF03886">
    <property type="entry name" value="ABC_trans_aux"/>
    <property type="match status" value="1"/>
</dbReference>
<feature type="domain" description="ABC-type transport auxiliary lipoprotein component" evidence="2">
    <location>
        <begin position="66"/>
        <end position="226"/>
    </location>
</feature>
<sequence>MLEPGFMTCPPDRRKAGTIAGPPRRLAGRIALLVFGLVVAGCAGTSPVLQQWRLPNAVPGVAASLATPAAAATVSAPTAVPAVWQLMSPLQLPDYLDRDALLVPRGQAGLQPLPGHRWAEPLRESVPRLLLQDLGVLRGEAAVWRAPLPAGVRIARQLRVELRVFEATADRSAVTLQARWSLADPAGGTAPQVLSTGLRVPVAAGDADALVAAHRIALWQLAERIAAGAGSR</sequence>
<organism evidence="3 4">
    <name type="scientific">Leptothrix cholodnii (strain ATCC 51168 / LMG 8142 / SP-6)</name>
    <name type="common">Leptothrix discophora (strain SP-6)</name>
    <dbReference type="NCBI Taxonomy" id="395495"/>
    <lineage>
        <taxon>Bacteria</taxon>
        <taxon>Pseudomonadati</taxon>
        <taxon>Pseudomonadota</taxon>
        <taxon>Betaproteobacteria</taxon>
        <taxon>Burkholderiales</taxon>
        <taxon>Sphaerotilaceae</taxon>
        <taxon>Leptothrix</taxon>
    </lineage>
</organism>
<dbReference type="AlphaFoldDB" id="B1XY80"/>
<dbReference type="Proteomes" id="UP000001693">
    <property type="component" value="Chromosome"/>
</dbReference>
<dbReference type="InterPro" id="IPR005586">
    <property type="entry name" value="ABC_trans_aux"/>
</dbReference>
<dbReference type="eggNOG" id="COG3009">
    <property type="taxonomic scope" value="Bacteria"/>
</dbReference>
<dbReference type="STRING" id="395495.Lcho_1714"/>
<proteinExistence type="predicted"/>
<dbReference type="KEGG" id="lch:Lcho_1714"/>
<dbReference type="HOGENOM" id="CLU_096001_2_1_4"/>
<reference evidence="3 4" key="1">
    <citation type="submission" date="2008-03" db="EMBL/GenBank/DDBJ databases">
        <title>Complete sequence of Leptothrix cholodnii SP-6.</title>
        <authorList>
            <consortium name="US DOE Joint Genome Institute"/>
            <person name="Copeland A."/>
            <person name="Lucas S."/>
            <person name="Lapidus A."/>
            <person name="Glavina del Rio T."/>
            <person name="Dalin E."/>
            <person name="Tice H."/>
            <person name="Bruce D."/>
            <person name="Goodwin L."/>
            <person name="Pitluck S."/>
            <person name="Chertkov O."/>
            <person name="Brettin T."/>
            <person name="Detter J.C."/>
            <person name="Han C."/>
            <person name="Kuske C.R."/>
            <person name="Schmutz J."/>
            <person name="Larimer F."/>
            <person name="Land M."/>
            <person name="Hauser L."/>
            <person name="Kyrpides N."/>
            <person name="Lykidis A."/>
            <person name="Emerson D."/>
            <person name="Richardson P."/>
        </authorList>
    </citation>
    <scope>NUCLEOTIDE SEQUENCE [LARGE SCALE GENOMIC DNA]</scope>
    <source>
        <strain evidence="4">ATCC 51168 / LMG 8142 / SP-6</strain>
    </source>
</reference>
<evidence type="ECO:0000313" key="4">
    <source>
        <dbReference type="Proteomes" id="UP000001693"/>
    </source>
</evidence>
<evidence type="ECO:0000259" key="2">
    <source>
        <dbReference type="Pfam" id="PF03886"/>
    </source>
</evidence>